<dbReference type="Proteomes" id="UP000245375">
    <property type="component" value="Unassembled WGS sequence"/>
</dbReference>
<dbReference type="PANTHER" id="PTHR11706">
    <property type="entry name" value="SOLUTE CARRIER PROTEIN FAMILY 11 MEMBER"/>
    <property type="match status" value="1"/>
</dbReference>
<keyword evidence="2 5" id="KW-0812">Transmembrane</keyword>
<feature type="transmembrane region" description="Helical" evidence="5">
    <location>
        <begin position="192"/>
        <end position="216"/>
    </location>
</feature>
<dbReference type="Pfam" id="PF01566">
    <property type="entry name" value="Nramp"/>
    <property type="match status" value="1"/>
</dbReference>
<dbReference type="GO" id="GO:0005886">
    <property type="term" value="C:plasma membrane"/>
    <property type="evidence" value="ECO:0007669"/>
    <property type="project" value="TreeGrafter"/>
</dbReference>
<comment type="caution">
    <text evidence="6">The sequence shown here is derived from an EMBL/GenBank/DDBJ whole genome shotgun (WGS) entry which is preliminary data.</text>
</comment>
<comment type="subcellular location">
    <subcellularLocation>
        <location evidence="1">Membrane</location>
        <topology evidence="1">Multi-pass membrane protein</topology>
    </subcellularLocation>
</comment>
<dbReference type="EMBL" id="QFRI01000004">
    <property type="protein sequence ID" value="PWH81734.1"/>
    <property type="molecule type" value="Genomic_DNA"/>
</dbReference>
<dbReference type="OrthoDB" id="4858698at2"/>
<dbReference type="GO" id="GO:0034755">
    <property type="term" value="P:iron ion transmembrane transport"/>
    <property type="evidence" value="ECO:0007669"/>
    <property type="project" value="TreeGrafter"/>
</dbReference>
<feature type="transmembrane region" description="Helical" evidence="5">
    <location>
        <begin position="34"/>
        <end position="52"/>
    </location>
</feature>
<feature type="transmembrane region" description="Helical" evidence="5">
    <location>
        <begin position="154"/>
        <end position="172"/>
    </location>
</feature>
<feature type="transmembrane region" description="Helical" evidence="5">
    <location>
        <begin position="82"/>
        <end position="105"/>
    </location>
</feature>
<evidence type="ECO:0000313" key="6">
    <source>
        <dbReference type="EMBL" id="PWH81734.1"/>
    </source>
</evidence>
<dbReference type="PANTHER" id="PTHR11706:SF3">
    <property type="entry name" value="METAL ION TRANSPORT PROTEIN"/>
    <property type="match status" value="1"/>
</dbReference>
<proteinExistence type="predicted"/>
<protein>
    <submittedName>
        <fullName evidence="6">Iron transporter</fullName>
    </submittedName>
</protein>
<keyword evidence="3 5" id="KW-1133">Transmembrane helix</keyword>
<dbReference type="GO" id="GO:0015086">
    <property type="term" value="F:cadmium ion transmembrane transporter activity"/>
    <property type="evidence" value="ECO:0007669"/>
    <property type="project" value="TreeGrafter"/>
</dbReference>
<accession>A0A2U2X1V6</accession>
<dbReference type="RefSeq" id="WP_109353656.1">
    <property type="nucleotide sequence ID" value="NZ_QFRI01000004.1"/>
</dbReference>
<reference evidence="6" key="1">
    <citation type="submission" date="2018-05" db="EMBL/GenBank/DDBJ databases">
        <title>Algibacter marinivivus sp. nov., isolated from sample around a algae.</title>
        <authorList>
            <person name="Zhong X."/>
        </authorList>
    </citation>
    <scope>NUCLEOTIDE SEQUENCE [LARGE SCALE GENOMIC DNA]</scope>
    <source>
        <strain evidence="6">ZY111</strain>
    </source>
</reference>
<evidence type="ECO:0000256" key="5">
    <source>
        <dbReference type="SAM" id="Phobius"/>
    </source>
</evidence>
<evidence type="ECO:0000256" key="2">
    <source>
        <dbReference type="ARBA" id="ARBA00022692"/>
    </source>
</evidence>
<feature type="transmembrane region" description="Helical" evidence="5">
    <location>
        <begin position="287"/>
        <end position="308"/>
    </location>
</feature>
<gene>
    <name evidence="6" type="ORF">DIS18_13720</name>
</gene>
<sequence length="416" mass="45920">MSFKLKNLGPGLLFAGASIGVSHLVQSTRAGADFGLGLIWALLLINLFKYPFFQYGPRYASATGESLLEGYKKLGKGVLMTYYIITLATMFTIQTAVTIVTAGLASTLFGEFLTFEIGNRVIKSIEIWTIIITFICLSLLLIGKFKLLDKLMKVIIIVLTVSTILAVSMALLNNSDPISFKQILPENSIEIAFLIAFMGWMPSPLDLSVIHSLWVVEKKKELKVFSTKSAIFDFNVGYISTIILGIGFLLLGALIMFNSGESFSHSAGKFANQLINMYKTSLGNFNLAYIIIGIAAFTTMFSTTLTTLDANPRAMAKTTKLLFNKSSKFGYIFWIALLAIGTIFIFIFLASEMGLLIKIATILSFLTAPFYAIINYILISSKHTPKAWRPSKQLHILSWLGIAFLIGVSVWFLTTL</sequence>
<organism evidence="6 7">
    <name type="scientific">Algibacter marinivivus</name>
    <dbReference type="NCBI Taxonomy" id="2100723"/>
    <lineage>
        <taxon>Bacteria</taxon>
        <taxon>Pseudomonadati</taxon>
        <taxon>Bacteroidota</taxon>
        <taxon>Flavobacteriia</taxon>
        <taxon>Flavobacteriales</taxon>
        <taxon>Flavobacteriaceae</taxon>
        <taxon>Algibacter</taxon>
    </lineage>
</organism>
<feature type="transmembrane region" description="Helical" evidence="5">
    <location>
        <begin position="329"/>
        <end position="349"/>
    </location>
</feature>
<reference evidence="6" key="2">
    <citation type="submission" date="2018-05" db="EMBL/GenBank/DDBJ databases">
        <authorList>
            <person name="Lanie J.A."/>
            <person name="Ng W.-L."/>
            <person name="Kazmierczak K.M."/>
            <person name="Andrzejewski T.M."/>
            <person name="Davidsen T.M."/>
            <person name="Wayne K.J."/>
            <person name="Tettelin H."/>
            <person name="Glass J.I."/>
            <person name="Rusch D."/>
            <person name="Podicherti R."/>
            <person name="Tsui H.-C.T."/>
            <person name="Winkler M.E."/>
        </authorList>
    </citation>
    <scope>NUCLEOTIDE SEQUENCE [LARGE SCALE GENOMIC DNA]</scope>
    <source>
        <strain evidence="6">ZY111</strain>
    </source>
</reference>
<feature type="transmembrane region" description="Helical" evidence="5">
    <location>
        <begin position="125"/>
        <end position="142"/>
    </location>
</feature>
<dbReference type="GO" id="GO:0005384">
    <property type="term" value="F:manganese ion transmembrane transporter activity"/>
    <property type="evidence" value="ECO:0007669"/>
    <property type="project" value="TreeGrafter"/>
</dbReference>
<feature type="transmembrane region" description="Helical" evidence="5">
    <location>
        <begin position="355"/>
        <end position="374"/>
    </location>
</feature>
<evidence type="ECO:0000256" key="1">
    <source>
        <dbReference type="ARBA" id="ARBA00004141"/>
    </source>
</evidence>
<feature type="transmembrane region" description="Helical" evidence="5">
    <location>
        <begin position="236"/>
        <end position="257"/>
    </location>
</feature>
<evidence type="ECO:0000256" key="3">
    <source>
        <dbReference type="ARBA" id="ARBA00022989"/>
    </source>
</evidence>
<evidence type="ECO:0000313" key="7">
    <source>
        <dbReference type="Proteomes" id="UP000245375"/>
    </source>
</evidence>
<keyword evidence="4 5" id="KW-0472">Membrane</keyword>
<dbReference type="AlphaFoldDB" id="A0A2U2X1V6"/>
<name>A0A2U2X1V6_9FLAO</name>
<keyword evidence="7" id="KW-1185">Reference proteome</keyword>
<evidence type="ECO:0000256" key="4">
    <source>
        <dbReference type="ARBA" id="ARBA00023136"/>
    </source>
</evidence>
<feature type="transmembrane region" description="Helical" evidence="5">
    <location>
        <begin position="394"/>
        <end position="413"/>
    </location>
</feature>
<dbReference type="InterPro" id="IPR001046">
    <property type="entry name" value="NRAMP_fam"/>
</dbReference>